<protein>
    <submittedName>
        <fullName evidence="1">Uncharacterized protein</fullName>
    </submittedName>
</protein>
<dbReference type="EMBL" id="GGEC01076053">
    <property type="protein sequence ID" value="MBX56537.1"/>
    <property type="molecule type" value="Transcribed_RNA"/>
</dbReference>
<accession>A0A2P2PP75</accession>
<proteinExistence type="predicted"/>
<evidence type="ECO:0000313" key="1">
    <source>
        <dbReference type="EMBL" id="MBX56537.1"/>
    </source>
</evidence>
<organism evidence="1">
    <name type="scientific">Rhizophora mucronata</name>
    <name type="common">Asiatic mangrove</name>
    <dbReference type="NCBI Taxonomy" id="61149"/>
    <lineage>
        <taxon>Eukaryota</taxon>
        <taxon>Viridiplantae</taxon>
        <taxon>Streptophyta</taxon>
        <taxon>Embryophyta</taxon>
        <taxon>Tracheophyta</taxon>
        <taxon>Spermatophyta</taxon>
        <taxon>Magnoliopsida</taxon>
        <taxon>eudicotyledons</taxon>
        <taxon>Gunneridae</taxon>
        <taxon>Pentapetalae</taxon>
        <taxon>rosids</taxon>
        <taxon>fabids</taxon>
        <taxon>Malpighiales</taxon>
        <taxon>Rhizophoraceae</taxon>
        <taxon>Rhizophora</taxon>
    </lineage>
</organism>
<sequence>MNRSLTEKPMKAFRQCSTQTPENKYQEIMVKFKHHSIGIQSNCTLPPIASSNCMGINARRNIRCIYPQNADSLISMSGGIHDFS</sequence>
<name>A0A2P2PP75_RHIMU</name>
<reference evidence="1" key="1">
    <citation type="submission" date="2018-02" db="EMBL/GenBank/DDBJ databases">
        <title>Rhizophora mucronata_Transcriptome.</title>
        <authorList>
            <person name="Meera S.P."/>
            <person name="Sreeshan A."/>
            <person name="Augustine A."/>
        </authorList>
    </citation>
    <scope>NUCLEOTIDE SEQUENCE</scope>
    <source>
        <tissue evidence="1">Leaf</tissue>
    </source>
</reference>
<dbReference type="AlphaFoldDB" id="A0A2P2PP75"/>